<dbReference type="AlphaFoldDB" id="A0AAV2BEW3"/>
<protein>
    <submittedName>
        <fullName evidence="1">Uncharacterized protein</fullName>
    </submittedName>
</protein>
<dbReference type="EMBL" id="CAXIEN010000353">
    <property type="protein sequence ID" value="CAL1294775.1"/>
    <property type="molecule type" value="Genomic_DNA"/>
</dbReference>
<evidence type="ECO:0000313" key="2">
    <source>
        <dbReference type="Proteomes" id="UP001497382"/>
    </source>
</evidence>
<feature type="non-terminal residue" evidence="1">
    <location>
        <position position="1"/>
    </location>
</feature>
<comment type="caution">
    <text evidence="1">The sequence shown here is derived from an EMBL/GenBank/DDBJ whole genome shotgun (WGS) entry which is preliminary data.</text>
</comment>
<gene>
    <name evidence="1" type="ORF">LARSCL_LOCUS18905</name>
</gene>
<name>A0AAV2BEW3_9ARAC</name>
<evidence type="ECO:0000313" key="1">
    <source>
        <dbReference type="EMBL" id="CAL1294775.1"/>
    </source>
</evidence>
<reference evidence="1 2" key="1">
    <citation type="submission" date="2024-04" db="EMBL/GenBank/DDBJ databases">
        <authorList>
            <person name="Rising A."/>
            <person name="Reimegard J."/>
            <person name="Sonavane S."/>
            <person name="Akerstrom W."/>
            <person name="Nylinder S."/>
            <person name="Hedman E."/>
            <person name="Kallberg Y."/>
        </authorList>
    </citation>
    <scope>NUCLEOTIDE SEQUENCE [LARGE SCALE GENOMIC DNA]</scope>
</reference>
<dbReference type="Proteomes" id="UP001497382">
    <property type="component" value="Unassembled WGS sequence"/>
</dbReference>
<proteinExistence type="predicted"/>
<sequence length="124" mass="14266">SCEFETVVAWHRDATLLVATIGSVPLVVEYLTPALHPSHLGLTDRQSLWIKCQCDRKCEKSSNKKRTSSVTVYTPSPFHGFKSLSIRFVASLKKIVLFLSCCLYLQWERNWICFKQSKLRISEE</sequence>
<organism evidence="1 2">
    <name type="scientific">Larinioides sclopetarius</name>
    <dbReference type="NCBI Taxonomy" id="280406"/>
    <lineage>
        <taxon>Eukaryota</taxon>
        <taxon>Metazoa</taxon>
        <taxon>Ecdysozoa</taxon>
        <taxon>Arthropoda</taxon>
        <taxon>Chelicerata</taxon>
        <taxon>Arachnida</taxon>
        <taxon>Araneae</taxon>
        <taxon>Araneomorphae</taxon>
        <taxon>Entelegynae</taxon>
        <taxon>Araneoidea</taxon>
        <taxon>Araneidae</taxon>
        <taxon>Larinioides</taxon>
    </lineage>
</organism>
<accession>A0AAV2BEW3</accession>
<keyword evidence="2" id="KW-1185">Reference proteome</keyword>